<organism evidence="6 7">
    <name type="scientific">Dictyostelium purpureum</name>
    <name type="common">Slime mold</name>
    <dbReference type="NCBI Taxonomy" id="5786"/>
    <lineage>
        <taxon>Eukaryota</taxon>
        <taxon>Amoebozoa</taxon>
        <taxon>Evosea</taxon>
        <taxon>Eumycetozoa</taxon>
        <taxon>Dictyostelia</taxon>
        <taxon>Dictyosteliales</taxon>
        <taxon>Dictyosteliaceae</taxon>
        <taxon>Dictyostelium</taxon>
    </lineage>
</organism>
<feature type="domain" description="CBS" evidence="5">
    <location>
        <begin position="267"/>
        <end position="326"/>
    </location>
</feature>
<dbReference type="InterPro" id="IPR000644">
    <property type="entry name" value="CBS_dom"/>
</dbReference>
<dbReference type="InterPro" id="IPR046342">
    <property type="entry name" value="CBS_dom_sf"/>
</dbReference>
<feature type="compositionally biased region" description="Low complexity" evidence="4">
    <location>
        <begin position="344"/>
        <end position="358"/>
    </location>
</feature>
<dbReference type="InParanoid" id="F0Z6L4"/>
<dbReference type="EMBL" id="GL870942">
    <property type="protein sequence ID" value="EGC40456.1"/>
    <property type="molecule type" value="Genomic_DNA"/>
</dbReference>
<dbReference type="PROSITE" id="PS51371">
    <property type="entry name" value="CBS"/>
    <property type="match status" value="3"/>
</dbReference>
<evidence type="ECO:0000256" key="3">
    <source>
        <dbReference type="PROSITE-ProRule" id="PRU00703"/>
    </source>
</evidence>
<protein>
    <recommendedName>
        <fullName evidence="5">CBS domain-containing protein</fullName>
    </recommendedName>
</protein>
<evidence type="ECO:0000256" key="1">
    <source>
        <dbReference type="ARBA" id="ARBA00022737"/>
    </source>
</evidence>
<dbReference type="OrthoDB" id="449052at2759"/>
<dbReference type="KEGG" id="dpp:DICPUDRAFT_96258"/>
<keyword evidence="1" id="KW-0677">Repeat</keyword>
<evidence type="ECO:0000313" key="7">
    <source>
        <dbReference type="Proteomes" id="UP000001064"/>
    </source>
</evidence>
<dbReference type="RefSeq" id="XP_003283003.1">
    <property type="nucleotide sequence ID" value="XM_003282955.1"/>
</dbReference>
<keyword evidence="2 3" id="KW-0129">CBS domain</keyword>
<dbReference type="CDD" id="cd02205">
    <property type="entry name" value="CBS_pair_SF"/>
    <property type="match status" value="1"/>
</dbReference>
<dbReference type="SUPFAM" id="SSF54631">
    <property type="entry name" value="CBS-domain pair"/>
    <property type="match status" value="2"/>
</dbReference>
<dbReference type="OMA" id="IHRVWIV"/>
<dbReference type="InterPro" id="IPR050511">
    <property type="entry name" value="AMPK_gamma/SDS23_families"/>
</dbReference>
<dbReference type="VEuPathDB" id="AmoebaDB:DICPUDRAFT_96258"/>
<feature type="domain" description="CBS" evidence="5">
    <location>
        <begin position="181"/>
        <end position="240"/>
    </location>
</feature>
<evidence type="ECO:0000256" key="4">
    <source>
        <dbReference type="SAM" id="MobiDB-lite"/>
    </source>
</evidence>
<feature type="compositionally biased region" description="Basic and acidic residues" evidence="4">
    <location>
        <begin position="330"/>
        <end position="343"/>
    </location>
</feature>
<sequence>MDDYIRIFSQTAIGDIIEKDQFISIKKTESVEKLLELLYQHSLTCLPVVEGGEDGERTRVVGFVDTNDVLQLMSKMFDTIDKNSTDENIRLFSIAFLYSNVHNIMNVSKKDQFQVVLEEQSLLEVLRLYSTGIHRVALLSVFSEIENIVSQSQVIKFLSKNLSVLGETLEFATIRELLPFLTPKESLITTKASTMTIDSFKLMNLHKISAVPVLNDNDNKIIGNLSINDLYGLKESTIKLLLEPTLSFLNINQNNQHNNNDLLQNKNKPDHPVVLTLNDTFKDAIERVSQNKIHRVWIVDDNNVPISLISLTDICKLIVESPYCDIIEEEKSKERYQQQHEDNSNNSNNNSNNNKARE</sequence>
<proteinExistence type="predicted"/>
<evidence type="ECO:0000313" key="6">
    <source>
        <dbReference type="EMBL" id="EGC40456.1"/>
    </source>
</evidence>
<dbReference type="eggNOG" id="KOG1764">
    <property type="taxonomic scope" value="Eukaryota"/>
</dbReference>
<dbReference type="Proteomes" id="UP000001064">
    <property type="component" value="Unassembled WGS sequence"/>
</dbReference>
<dbReference type="Gene3D" id="3.10.580.10">
    <property type="entry name" value="CBS-domain"/>
    <property type="match status" value="2"/>
</dbReference>
<evidence type="ECO:0000259" key="5">
    <source>
        <dbReference type="PROSITE" id="PS51371"/>
    </source>
</evidence>
<dbReference type="PANTHER" id="PTHR13780">
    <property type="entry name" value="AMP-ACTIVATED PROTEIN KINASE, GAMMA REGULATORY SUBUNIT"/>
    <property type="match status" value="1"/>
</dbReference>
<feature type="region of interest" description="Disordered" evidence="4">
    <location>
        <begin position="330"/>
        <end position="358"/>
    </location>
</feature>
<feature type="domain" description="CBS" evidence="5">
    <location>
        <begin position="17"/>
        <end position="79"/>
    </location>
</feature>
<dbReference type="SMART" id="SM00116">
    <property type="entry name" value="CBS"/>
    <property type="match status" value="4"/>
</dbReference>
<keyword evidence="7" id="KW-1185">Reference proteome</keyword>
<dbReference type="Pfam" id="PF00571">
    <property type="entry name" value="CBS"/>
    <property type="match status" value="3"/>
</dbReference>
<dbReference type="STRING" id="5786.F0Z6L4"/>
<reference evidence="7" key="1">
    <citation type="journal article" date="2011" name="Genome Biol.">
        <title>Comparative genomics of the social amoebae Dictyostelium discoideum and Dictyostelium purpureum.</title>
        <authorList>
            <consortium name="US DOE Joint Genome Institute (JGI-PGF)"/>
            <person name="Sucgang R."/>
            <person name="Kuo A."/>
            <person name="Tian X."/>
            <person name="Salerno W."/>
            <person name="Parikh A."/>
            <person name="Feasley C.L."/>
            <person name="Dalin E."/>
            <person name="Tu H."/>
            <person name="Huang E."/>
            <person name="Barry K."/>
            <person name="Lindquist E."/>
            <person name="Shapiro H."/>
            <person name="Bruce D."/>
            <person name="Schmutz J."/>
            <person name="Salamov A."/>
            <person name="Fey P."/>
            <person name="Gaudet P."/>
            <person name="Anjard C."/>
            <person name="Babu M.M."/>
            <person name="Basu S."/>
            <person name="Bushmanova Y."/>
            <person name="van der Wel H."/>
            <person name="Katoh-Kurasawa M."/>
            <person name="Dinh C."/>
            <person name="Coutinho P.M."/>
            <person name="Saito T."/>
            <person name="Elias M."/>
            <person name="Schaap P."/>
            <person name="Kay R.R."/>
            <person name="Henrissat B."/>
            <person name="Eichinger L."/>
            <person name="Rivero F."/>
            <person name="Putnam N.H."/>
            <person name="West C.M."/>
            <person name="Loomis W.F."/>
            <person name="Chisholm R.L."/>
            <person name="Shaulsky G."/>
            <person name="Strassmann J.E."/>
            <person name="Queller D.C."/>
            <person name="Kuspa A."/>
            <person name="Grigoriev I.V."/>
        </authorList>
    </citation>
    <scope>NUCLEOTIDE SEQUENCE [LARGE SCALE GENOMIC DNA]</scope>
    <source>
        <strain evidence="7">QSDP1</strain>
    </source>
</reference>
<gene>
    <name evidence="6" type="ORF">DICPUDRAFT_96258</name>
</gene>
<dbReference type="PANTHER" id="PTHR13780:SF36">
    <property type="entry name" value="CBS DOMAIN-CONTAINING PROTEIN"/>
    <property type="match status" value="1"/>
</dbReference>
<evidence type="ECO:0000256" key="2">
    <source>
        <dbReference type="ARBA" id="ARBA00023122"/>
    </source>
</evidence>
<dbReference type="GeneID" id="10503474"/>
<dbReference type="AlphaFoldDB" id="F0Z6L4"/>
<name>F0Z6L4_DICPU</name>
<accession>F0Z6L4</accession>